<feature type="domain" description="Reverse transcriptase" evidence="1">
    <location>
        <begin position="518"/>
        <end position="770"/>
    </location>
</feature>
<organism evidence="2 3">
    <name type="scientific">Manduca sexta</name>
    <name type="common">Tobacco hawkmoth</name>
    <name type="synonym">Tobacco hornworm</name>
    <dbReference type="NCBI Taxonomy" id="7130"/>
    <lineage>
        <taxon>Eukaryota</taxon>
        <taxon>Metazoa</taxon>
        <taxon>Ecdysozoa</taxon>
        <taxon>Arthropoda</taxon>
        <taxon>Hexapoda</taxon>
        <taxon>Insecta</taxon>
        <taxon>Pterygota</taxon>
        <taxon>Neoptera</taxon>
        <taxon>Endopterygota</taxon>
        <taxon>Lepidoptera</taxon>
        <taxon>Glossata</taxon>
        <taxon>Ditrysia</taxon>
        <taxon>Bombycoidea</taxon>
        <taxon>Sphingidae</taxon>
        <taxon>Sphinginae</taxon>
        <taxon>Sphingini</taxon>
        <taxon>Manduca</taxon>
    </lineage>
</organism>
<accession>A0A921YXI4</accession>
<dbReference type="Pfam" id="PF03372">
    <property type="entry name" value="Exo_endo_phos"/>
    <property type="match status" value="1"/>
</dbReference>
<reference evidence="2" key="2">
    <citation type="submission" date="2020-12" db="EMBL/GenBank/DDBJ databases">
        <authorList>
            <person name="Kanost M."/>
        </authorList>
    </citation>
    <scope>NUCLEOTIDE SEQUENCE</scope>
</reference>
<reference evidence="2" key="1">
    <citation type="journal article" date="2016" name="Insect Biochem. Mol. Biol.">
        <title>Multifaceted biological insights from a draft genome sequence of the tobacco hornworm moth, Manduca sexta.</title>
        <authorList>
            <person name="Kanost M.R."/>
            <person name="Arrese E.L."/>
            <person name="Cao X."/>
            <person name="Chen Y.R."/>
            <person name="Chellapilla S."/>
            <person name="Goldsmith M.R."/>
            <person name="Grosse-Wilde E."/>
            <person name="Heckel D.G."/>
            <person name="Herndon N."/>
            <person name="Jiang H."/>
            <person name="Papanicolaou A."/>
            <person name="Qu J."/>
            <person name="Soulages J.L."/>
            <person name="Vogel H."/>
            <person name="Walters J."/>
            <person name="Waterhouse R.M."/>
            <person name="Ahn S.J."/>
            <person name="Almeida F.C."/>
            <person name="An C."/>
            <person name="Aqrawi P."/>
            <person name="Bretschneider A."/>
            <person name="Bryant W.B."/>
            <person name="Bucks S."/>
            <person name="Chao H."/>
            <person name="Chevignon G."/>
            <person name="Christen J.M."/>
            <person name="Clarke D.F."/>
            <person name="Dittmer N.T."/>
            <person name="Ferguson L.C.F."/>
            <person name="Garavelou S."/>
            <person name="Gordon K.H.J."/>
            <person name="Gunaratna R.T."/>
            <person name="Han Y."/>
            <person name="Hauser F."/>
            <person name="He Y."/>
            <person name="Heidel-Fischer H."/>
            <person name="Hirsh A."/>
            <person name="Hu Y."/>
            <person name="Jiang H."/>
            <person name="Kalra D."/>
            <person name="Klinner C."/>
            <person name="Konig C."/>
            <person name="Kovar C."/>
            <person name="Kroll A.R."/>
            <person name="Kuwar S.S."/>
            <person name="Lee S.L."/>
            <person name="Lehman R."/>
            <person name="Li K."/>
            <person name="Li Z."/>
            <person name="Liang H."/>
            <person name="Lovelace S."/>
            <person name="Lu Z."/>
            <person name="Mansfield J.H."/>
            <person name="McCulloch K.J."/>
            <person name="Mathew T."/>
            <person name="Morton B."/>
            <person name="Muzny D.M."/>
            <person name="Neunemann D."/>
            <person name="Ongeri F."/>
            <person name="Pauchet Y."/>
            <person name="Pu L.L."/>
            <person name="Pyrousis I."/>
            <person name="Rao X.J."/>
            <person name="Redding A."/>
            <person name="Roesel C."/>
            <person name="Sanchez-Gracia A."/>
            <person name="Schaack S."/>
            <person name="Shukla A."/>
            <person name="Tetreau G."/>
            <person name="Wang Y."/>
            <person name="Xiong G.H."/>
            <person name="Traut W."/>
            <person name="Walsh T.K."/>
            <person name="Worley K.C."/>
            <person name="Wu D."/>
            <person name="Wu W."/>
            <person name="Wu Y.Q."/>
            <person name="Zhang X."/>
            <person name="Zou Z."/>
            <person name="Zucker H."/>
            <person name="Briscoe A.D."/>
            <person name="Burmester T."/>
            <person name="Clem R.J."/>
            <person name="Feyereisen R."/>
            <person name="Grimmelikhuijzen C.J.P."/>
            <person name="Hamodrakas S.J."/>
            <person name="Hansson B.S."/>
            <person name="Huguet E."/>
            <person name="Jermiin L.S."/>
            <person name="Lan Q."/>
            <person name="Lehman H.K."/>
            <person name="Lorenzen M."/>
            <person name="Merzendorfer H."/>
            <person name="Michalopoulos I."/>
            <person name="Morton D.B."/>
            <person name="Muthukrishnan S."/>
            <person name="Oakeshott J.G."/>
            <person name="Palmer W."/>
            <person name="Park Y."/>
            <person name="Passarelli A.L."/>
            <person name="Rozas J."/>
            <person name="Schwartz L.M."/>
            <person name="Smith W."/>
            <person name="Southgate A."/>
            <person name="Vilcinskas A."/>
            <person name="Vogt R."/>
            <person name="Wang P."/>
            <person name="Werren J."/>
            <person name="Yu X.Q."/>
            <person name="Zhou J.J."/>
            <person name="Brown S.J."/>
            <person name="Scherer S.E."/>
            <person name="Richards S."/>
            <person name="Blissard G.W."/>
        </authorList>
    </citation>
    <scope>NUCLEOTIDE SEQUENCE</scope>
</reference>
<proteinExistence type="predicted"/>
<sequence>MLNFRNGFGFGNPQKKQKMEHEYIEIFYQNARGLRTKSNKFYNNIHSSGADLIAITETGCNESILNAELIPPGYQILRCDRVDGRKQGGAFLVATHNYEIREVAVPGDININERAFELVCATVHKNSKFCFCCCVVYIPPSSNDQEYLFLFQIIEHVCVKYKNIIVVGDFNLNSSSYNTSNYYEYFVSFCEFTQKNYVPNCNGRQLDLVLCSLSVGECVSVREADEAIVPIDAYHPPLAIRIPIGSTARAHLLPTASTSTTPGADNYNTKSSLNKQWNFYKADYYLLYSLLASTDWTHMYSLIDPEEILTFFYNTLDSIMNKCVPRKKGKTAESRFNYPNWYTMDIIRNIKVKAKWHKLYKISKAKRDYTKFAYYRTRVKEMIAVEYKRHLDIIQRNITNDPKAFWQYVKSKKGTVNRKKITRDGYILTDSECANEFARFFHSVYSDRRAKLDVAAAMAASGGSSARVHIGRLDLKLVEQALSRLKPRTSAGPDGIPAFIIKDCSAVLAEPLLHLFNQCMDASYFPTRWKITRVIPVPKGEASSDISGYRPVAVLATPAKVFESIIHQCVFKQVSALLSDAQHGFRPHRSTNSNLLNFMTYVIPHVDAGGQVDCAYFDFKKAFDLVDNDILLTKLASVGCTPKLLNFFVSYMKDRQQYVEFAGYKSELYFTRSGVSQGSNLGPLNFILMINDLPNVVRDATCLLFADDLKLLLAIKDKSDSERLQQDIQRVVEWSKKNKLYFNGAKSSVITFSRRKRPYHHPYELDGVILNRKETVRDLGVCLDIELTFRNHIINVCKKTFRSLGFVLRRAEGFTDNKAITSLYNALVRSQLECNAVIWSPHETKYSLMLERIQNKFTRYLYQKLYGVYPFYPLMYPNLFILGMVGYEELATRRELALVTYLFKLIRGKIDNPGLLEVVKFSVPDNYLGRRRRPRLLVVPRGRTNLLNKAPITRALSTLNDVAEKIDIFLCTLSDFTKISLYLICYST</sequence>
<dbReference type="Proteomes" id="UP000791440">
    <property type="component" value="Unassembled WGS sequence"/>
</dbReference>
<name>A0A921YXI4_MANSE</name>
<protein>
    <recommendedName>
        <fullName evidence="1">Reverse transcriptase domain-containing protein</fullName>
    </recommendedName>
</protein>
<dbReference type="GO" id="GO:0003824">
    <property type="term" value="F:catalytic activity"/>
    <property type="evidence" value="ECO:0007669"/>
    <property type="project" value="InterPro"/>
</dbReference>
<comment type="caution">
    <text evidence="2">The sequence shown here is derived from an EMBL/GenBank/DDBJ whole genome shotgun (WGS) entry which is preliminary data.</text>
</comment>
<evidence type="ECO:0000259" key="1">
    <source>
        <dbReference type="PROSITE" id="PS50878"/>
    </source>
</evidence>
<keyword evidence="3" id="KW-1185">Reference proteome</keyword>
<dbReference type="Pfam" id="PF00078">
    <property type="entry name" value="RVT_1"/>
    <property type="match status" value="1"/>
</dbReference>
<dbReference type="InterPro" id="IPR000477">
    <property type="entry name" value="RT_dom"/>
</dbReference>
<evidence type="ECO:0000313" key="3">
    <source>
        <dbReference type="Proteomes" id="UP000791440"/>
    </source>
</evidence>
<dbReference type="InterPro" id="IPR005135">
    <property type="entry name" value="Endo/exonuclease/phosphatase"/>
</dbReference>
<dbReference type="PANTHER" id="PTHR33332">
    <property type="entry name" value="REVERSE TRANSCRIPTASE DOMAIN-CONTAINING PROTEIN"/>
    <property type="match status" value="1"/>
</dbReference>
<dbReference type="EMBL" id="JH668335">
    <property type="protein sequence ID" value="KAG6446679.1"/>
    <property type="molecule type" value="Genomic_DNA"/>
</dbReference>
<gene>
    <name evidence="2" type="ORF">O3G_MSEX004560</name>
</gene>
<dbReference type="AlphaFoldDB" id="A0A921YXI4"/>
<dbReference type="PROSITE" id="PS50878">
    <property type="entry name" value="RT_POL"/>
    <property type="match status" value="1"/>
</dbReference>
<dbReference type="CDD" id="cd01650">
    <property type="entry name" value="RT_nLTR_like"/>
    <property type="match status" value="1"/>
</dbReference>
<evidence type="ECO:0000313" key="2">
    <source>
        <dbReference type="EMBL" id="KAG6446679.1"/>
    </source>
</evidence>